<evidence type="ECO:0000256" key="5">
    <source>
        <dbReference type="ARBA" id="ARBA00022448"/>
    </source>
</evidence>
<comment type="similarity">
    <text evidence="3">Belongs to the CcmD/CycX/HelD family.</text>
</comment>
<comment type="function">
    <text evidence="1">Required for the export of heme to the periplasm for the biogenesis of c-type cytochromes.</text>
</comment>
<dbReference type="GO" id="GO:1903607">
    <property type="term" value="P:cytochrome c biosynthetic process"/>
    <property type="evidence" value="ECO:0007669"/>
    <property type="project" value="TreeGrafter"/>
</dbReference>
<evidence type="ECO:0000256" key="4">
    <source>
        <dbReference type="ARBA" id="ARBA00016461"/>
    </source>
</evidence>
<gene>
    <name evidence="14" type="primary">ccmD</name>
    <name evidence="14" type="ORF">COMA1_10092</name>
</gene>
<name>A0A0S4L478_9BACT</name>
<organism evidence="14 15">
    <name type="scientific">Candidatus Nitrospira nitrosa</name>
    <dbReference type="NCBI Taxonomy" id="1742972"/>
    <lineage>
        <taxon>Bacteria</taxon>
        <taxon>Pseudomonadati</taxon>
        <taxon>Nitrospirota</taxon>
        <taxon>Nitrospiria</taxon>
        <taxon>Nitrospirales</taxon>
        <taxon>Nitrospiraceae</taxon>
        <taxon>Nitrospira</taxon>
    </lineage>
</organism>
<comment type="subcellular location">
    <subcellularLocation>
        <location evidence="2">Cell inner membrane</location>
        <topology evidence="2">Single-pass membrane protein</topology>
    </subcellularLocation>
</comment>
<dbReference type="GO" id="GO:0017004">
    <property type="term" value="P:cytochrome complex assembly"/>
    <property type="evidence" value="ECO:0007669"/>
    <property type="project" value="UniProtKB-KW"/>
</dbReference>
<dbReference type="Pfam" id="PF04995">
    <property type="entry name" value="CcmD"/>
    <property type="match status" value="1"/>
</dbReference>
<evidence type="ECO:0000256" key="11">
    <source>
        <dbReference type="ARBA" id="ARBA00023136"/>
    </source>
</evidence>
<evidence type="ECO:0000256" key="6">
    <source>
        <dbReference type="ARBA" id="ARBA00022475"/>
    </source>
</evidence>
<dbReference type="STRING" id="1742972.COMA1_10092"/>
<evidence type="ECO:0000256" key="12">
    <source>
        <dbReference type="ARBA" id="ARBA00032938"/>
    </source>
</evidence>
<evidence type="ECO:0000256" key="8">
    <source>
        <dbReference type="ARBA" id="ARBA00022692"/>
    </source>
</evidence>
<dbReference type="PANTHER" id="PTHR37531">
    <property type="entry name" value="HEME EXPORTER PROTEIN D"/>
    <property type="match status" value="1"/>
</dbReference>
<accession>A0A0S4L478</accession>
<evidence type="ECO:0000256" key="7">
    <source>
        <dbReference type="ARBA" id="ARBA00022519"/>
    </source>
</evidence>
<keyword evidence="11 13" id="KW-0472">Membrane</keyword>
<evidence type="ECO:0000313" key="14">
    <source>
        <dbReference type="EMBL" id="CUS31400.1"/>
    </source>
</evidence>
<keyword evidence="15" id="KW-1185">Reference proteome</keyword>
<evidence type="ECO:0000256" key="1">
    <source>
        <dbReference type="ARBA" id="ARBA00002442"/>
    </source>
</evidence>
<evidence type="ECO:0000256" key="10">
    <source>
        <dbReference type="ARBA" id="ARBA00022989"/>
    </source>
</evidence>
<evidence type="ECO:0000256" key="3">
    <source>
        <dbReference type="ARBA" id="ARBA00008741"/>
    </source>
</evidence>
<dbReference type="RefSeq" id="WP_090742195.1">
    <property type="nucleotide sequence ID" value="NZ_CZQA01000001.1"/>
</dbReference>
<dbReference type="GO" id="GO:0015886">
    <property type="term" value="P:heme transport"/>
    <property type="evidence" value="ECO:0007669"/>
    <property type="project" value="InterPro"/>
</dbReference>
<feature type="transmembrane region" description="Helical" evidence="13">
    <location>
        <begin position="17"/>
        <end position="38"/>
    </location>
</feature>
<dbReference type="OrthoDB" id="9815607at2"/>
<dbReference type="PANTHER" id="PTHR37531:SF1">
    <property type="entry name" value="HEME EXPORTER PROTEIN D"/>
    <property type="match status" value="1"/>
</dbReference>
<keyword evidence="8 13" id="KW-0812">Transmembrane</keyword>
<evidence type="ECO:0000256" key="2">
    <source>
        <dbReference type="ARBA" id="ARBA00004377"/>
    </source>
</evidence>
<keyword evidence="7" id="KW-0997">Cell inner membrane</keyword>
<dbReference type="InterPro" id="IPR052075">
    <property type="entry name" value="Heme_exporter_D"/>
</dbReference>
<sequence>MQWGSASEFFAMGGYGLYVWTSFVATALCMAWEVLALWRRRAAARAEQRAALLGGTDETAA</sequence>
<dbReference type="NCBIfam" id="TIGR03141">
    <property type="entry name" value="cytochro_ccmD"/>
    <property type="match status" value="1"/>
</dbReference>
<evidence type="ECO:0000313" key="15">
    <source>
        <dbReference type="Proteomes" id="UP000199032"/>
    </source>
</evidence>
<dbReference type="InterPro" id="IPR007078">
    <property type="entry name" value="Haem_export_protD_CcmD"/>
</dbReference>
<keyword evidence="10 13" id="KW-1133">Transmembrane helix</keyword>
<keyword evidence="9" id="KW-0201">Cytochrome c-type biogenesis</keyword>
<evidence type="ECO:0000256" key="9">
    <source>
        <dbReference type="ARBA" id="ARBA00022748"/>
    </source>
</evidence>
<keyword evidence="6" id="KW-1003">Cell membrane</keyword>
<dbReference type="GO" id="GO:0005886">
    <property type="term" value="C:plasma membrane"/>
    <property type="evidence" value="ECO:0007669"/>
    <property type="project" value="UniProtKB-SubCell"/>
</dbReference>
<evidence type="ECO:0000256" key="13">
    <source>
        <dbReference type="SAM" id="Phobius"/>
    </source>
</evidence>
<dbReference type="Proteomes" id="UP000199032">
    <property type="component" value="Unassembled WGS sequence"/>
</dbReference>
<dbReference type="EMBL" id="CZQA01000001">
    <property type="protein sequence ID" value="CUS31400.1"/>
    <property type="molecule type" value="Genomic_DNA"/>
</dbReference>
<protein>
    <recommendedName>
        <fullName evidence="4">Heme exporter protein D</fullName>
    </recommendedName>
    <alternativeName>
        <fullName evidence="12">Cytochrome c-type biogenesis protein CcmD</fullName>
    </alternativeName>
</protein>
<dbReference type="AlphaFoldDB" id="A0A0S4L478"/>
<reference evidence="14 15" key="1">
    <citation type="submission" date="2015-10" db="EMBL/GenBank/DDBJ databases">
        <authorList>
            <person name="Gilbert D.G."/>
        </authorList>
    </citation>
    <scope>NUCLEOTIDE SEQUENCE [LARGE SCALE GENOMIC DNA]</scope>
    <source>
        <strain evidence="14">COMA1</strain>
    </source>
</reference>
<keyword evidence="5" id="KW-0813">Transport</keyword>
<proteinExistence type="inferred from homology"/>